<evidence type="ECO:0000259" key="5">
    <source>
        <dbReference type="PROSITE" id="PS50977"/>
    </source>
</evidence>
<dbReference type="SUPFAM" id="SSF46689">
    <property type="entry name" value="Homeodomain-like"/>
    <property type="match status" value="1"/>
</dbReference>
<dbReference type="InterPro" id="IPR041347">
    <property type="entry name" value="MftR_C"/>
</dbReference>
<feature type="DNA-binding region" description="H-T-H motif" evidence="4">
    <location>
        <begin position="29"/>
        <end position="48"/>
    </location>
</feature>
<keyword evidence="1" id="KW-0805">Transcription regulation</keyword>
<dbReference type="InterPro" id="IPR009057">
    <property type="entry name" value="Homeodomain-like_sf"/>
</dbReference>
<dbReference type="PANTHER" id="PTHR30055">
    <property type="entry name" value="HTH-TYPE TRANSCRIPTIONAL REGULATOR RUTR"/>
    <property type="match status" value="1"/>
</dbReference>
<dbReference type="Gene3D" id="1.10.357.10">
    <property type="entry name" value="Tetracycline Repressor, domain 2"/>
    <property type="match status" value="1"/>
</dbReference>
<accession>A0ABX1JEL4</accession>
<organism evidence="6 7">
    <name type="scientific">Amycolatopsis acididurans</name>
    <dbReference type="NCBI Taxonomy" id="2724524"/>
    <lineage>
        <taxon>Bacteria</taxon>
        <taxon>Bacillati</taxon>
        <taxon>Actinomycetota</taxon>
        <taxon>Actinomycetes</taxon>
        <taxon>Pseudonocardiales</taxon>
        <taxon>Pseudonocardiaceae</taxon>
        <taxon>Amycolatopsis</taxon>
    </lineage>
</organism>
<dbReference type="InterPro" id="IPR001647">
    <property type="entry name" value="HTH_TetR"/>
</dbReference>
<evidence type="ECO:0000256" key="1">
    <source>
        <dbReference type="ARBA" id="ARBA00023015"/>
    </source>
</evidence>
<protein>
    <submittedName>
        <fullName evidence="6">TetR family transcriptional regulator</fullName>
    </submittedName>
</protein>
<dbReference type="InterPro" id="IPR050109">
    <property type="entry name" value="HTH-type_TetR-like_transc_reg"/>
</dbReference>
<evidence type="ECO:0000256" key="3">
    <source>
        <dbReference type="ARBA" id="ARBA00023163"/>
    </source>
</evidence>
<name>A0ABX1JEL4_9PSEU</name>
<feature type="domain" description="HTH tetR-type" evidence="5">
    <location>
        <begin position="6"/>
        <end position="66"/>
    </location>
</feature>
<dbReference type="Proteomes" id="UP000715441">
    <property type="component" value="Unassembled WGS sequence"/>
</dbReference>
<dbReference type="PROSITE" id="PS50977">
    <property type="entry name" value="HTH_TETR_2"/>
    <property type="match status" value="1"/>
</dbReference>
<dbReference type="PANTHER" id="PTHR30055:SF238">
    <property type="entry name" value="MYCOFACTOCIN BIOSYNTHESIS TRANSCRIPTIONAL REGULATOR MFTR-RELATED"/>
    <property type="match status" value="1"/>
</dbReference>
<dbReference type="Pfam" id="PF00440">
    <property type="entry name" value="TetR_N"/>
    <property type="match status" value="1"/>
</dbReference>
<sequence length="198" mass="21594">MGRWEPNSRGRLAKAAVELFAAQGFDQTTGAQIAARAGMHERSFFRLFPDKREVFFYTVETAQREAVAAIADAPEDAAPIDAVAAALEQRCAIIQQHPDAALTRHNLVTANAELRERDLSKHAELATAMADALRERGTPEPAATLVADTAVVVFRSAFDRWIGDREHQDLPALFRDGLSELASMLEPRAGGLTDVSAR</sequence>
<dbReference type="Pfam" id="PF17754">
    <property type="entry name" value="TetR_C_14"/>
    <property type="match status" value="1"/>
</dbReference>
<comment type="caution">
    <text evidence="6">The sequence shown here is derived from an EMBL/GenBank/DDBJ whole genome shotgun (WGS) entry which is preliminary data.</text>
</comment>
<reference evidence="6 7" key="1">
    <citation type="submission" date="2020-04" db="EMBL/GenBank/DDBJ databases">
        <title>Novel species.</title>
        <authorList>
            <person name="Teo W.F.A."/>
            <person name="Lipun K."/>
            <person name="Srisuk N."/>
            <person name="Duangmal K."/>
        </authorList>
    </citation>
    <scope>NUCLEOTIDE SEQUENCE [LARGE SCALE GENOMIC DNA]</scope>
    <source>
        <strain evidence="6 7">K13G38</strain>
    </source>
</reference>
<keyword evidence="7" id="KW-1185">Reference proteome</keyword>
<evidence type="ECO:0000256" key="2">
    <source>
        <dbReference type="ARBA" id="ARBA00023125"/>
    </source>
</evidence>
<evidence type="ECO:0000256" key="4">
    <source>
        <dbReference type="PROSITE-ProRule" id="PRU00335"/>
    </source>
</evidence>
<dbReference type="RefSeq" id="WP_168519971.1">
    <property type="nucleotide sequence ID" value="NZ_JAAXLS010000029.1"/>
</dbReference>
<evidence type="ECO:0000313" key="6">
    <source>
        <dbReference type="EMBL" id="NKQ56941.1"/>
    </source>
</evidence>
<proteinExistence type="predicted"/>
<dbReference type="PRINTS" id="PR00455">
    <property type="entry name" value="HTHTETR"/>
</dbReference>
<gene>
    <name evidence="6" type="ORF">HFP15_29140</name>
</gene>
<dbReference type="EMBL" id="JAAXLS010000029">
    <property type="protein sequence ID" value="NKQ56941.1"/>
    <property type="molecule type" value="Genomic_DNA"/>
</dbReference>
<keyword evidence="2 4" id="KW-0238">DNA-binding</keyword>
<keyword evidence="3" id="KW-0804">Transcription</keyword>
<evidence type="ECO:0000313" key="7">
    <source>
        <dbReference type="Proteomes" id="UP000715441"/>
    </source>
</evidence>